<dbReference type="InterPro" id="IPR036397">
    <property type="entry name" value="RNaseH_sf"/>
</dbReference>
<proteinExistence type="predicted"/>
<evidence type="ECO:0000313" key="2">
    <source>
        <dbReference type="Proteomes" id="UP000792457"/>
    </source>
</evidence>
<gene>
    <name evidence="1" type="ORF">J437_LFUL004651</name>
</gene>
<keyword evidence="2" id="KW-1185">Reference proteome</keyword>
<dbReference type="EMBL" id="KZ308305">
    <property type="protein sequence ID" value="KAG8226933.1"/>
    <property type="molecule type" value="Genomic_DNA"/>
</dbReference>
<dbReference type="GO" id="GO:0003676">
    <property type="term" value="F:nucleic acid binding"/>
    <property type="evidence" value="ECO:0007669"/>
    <property type="project" value="InterPro"/>
</dbReference>
<dbReference type="AlphaFoldDB" id="A0A8K0K6L1"/>
<reference evidence="1" key="2">
    <citation type="submission" date="2017-10" db="EMBL/GenBank/DDBJ databases">
        <title>Ladona fulva Genome sequencing and assembly.</title>
        <authorList>
            <person name="Murali S."/>
            <person name="Richards S."/>
            <person name="Bandaranaike D."/>
            <person name="Bellair M."/>
            <person name="Blankenburg K."/>
            <person name="Chao H."/>
            <person name="Dinh H."/>
            <person name="Doddapaneni H."/>
            <person name="Dugan-Rocha S."/>
            <person name="Elkadiri S."/>
            <person name="Gnanaolivu R."/>
            <person name="Hernandez B."/>
            <person name="Skinner E."/>
            <person name="Javaid M."/>
            <person name="Lee S."/>
            <person name="Li M."/>
            <person name="Ming W."/>
            <person name="Munidasa M."/>
            <person name="Muniz J."/>
            <person name="Nguyen L."/>
            <person name="Hughes D."/>
            <person name="Osuji N."/>
            <person name="Pu L.-L."/>
            <person name="Puazo M."/>
            <person name="Qu C."/>
            <person name="Quiroz J."/>
            <person name="Raj R."/>
            <person name="Weissenberger G."/>
            <person name="Xin Y."/>
            <person name="Zou X."/>
            <person name="Han Y."/>
            <person name="Worley K."/>
            <person name="Muzny D."/>
            <person name="Gibbs R."/>
        </authorList>
    </citation>
    <scope>NUCLEOTIDE SEQUENCE</scope>
    <source>
        <strain evidence="1">Sampled in the wild</strain>
    </source>
</reference>
<dbReference type="OrthoDB" id="431068at2759"/>
<name>A0A8K0K6L1_LADFU</name>
<reference evidence="1" key="1">
    <citation type="submission" date="2013-04" db="EMBL/GenBank/DDBJ databases">
        <authorList>
            <person name="Qu J."/>
            <person name="Murali S.C."/>
            <person name="Bandaranaike D."/>
            <person name="Bellair M."/>
            <person name="Blankenburg K."/>
            <person name="Chao H."/>
            <person name="Dinh H."/>
            <person name="Doddapaneni H."/>
            <person name="Downs B."/>
            <person name="Dugan-Rocha S."/>
            <person name="Elkadiri S."/>
            <person name="Gnanaolivu R.D."/>
            <person name="Hernandez B."/>
            <person name="Javaid M."/>
            <person name="Jayaseelan J.C."/>
            <person name="Lee S."/>
            <person name="Li M."/>
            <person name="Ming W."/>
            <person name="Munidasa M."/>
            <person name="Muniz J."/>
            <person name="Nguyen L."/>
            <person name="Ongeri F."/>
            <person name="Osuji N."/>
            <person name="Pu L.-L."/>
            <person name="Puazo M."/>
            <person name="Qu C."/>
            <person name="Quiroz J."/>
            <person name="Raj R."/>
            <person name="Weissenberger G."/>
            <person name="Xin Y."/>
            <person name="Zou X."/>
            <person name="Han Y."/>
            <person name="Richards S."/>
            <person name="Worley K."/>
            <person name="Muzny D."/>
            <person name="Gibbs R."/>
        </authorList>
    </citation>
    <scope>NUCLEOTIDE SEQUENCE</scope>
    <source>
        <strain evidence="1">Sampled in the wild</strain>
    </source>
</reference>
<organism evidence="1 2">
    <name type="scientific">Ladona fulva</name>
    <name type="common">Scarce chaser dragonfly</name>
    <name type="synonym">Libellula fulva</name>
    <dbReference type="NCBI Taxonomy" id="123851"/>
    <lineage>
        <taxon>Eukaryota</taxon>
        <taxon>Metazoa</taxon>
        <taxon>Ecdysozoa</taxon>
        <taxon>Arthropoda</taxon>
        <taxon>Hexapoda</taxon>
        <taxon>Insecta</taxon>
        <taxon>Pterygota</taxon>
        <taxon>Palaeoptera</taxon>
        <taxon>Odonata</taxon>
        <taxon>Epiprocta</taxon>
        <taxon>Anisoptera</taxon>
        <taxon>Libelluloidea</taxon>
        <taxon>Libellulidae</taxon>
        <taxon>Ladona</taxon>
    </lineage>
</organism>
<evidence type="ECO:0000313" key="1">
    <source>
        <dbReference type="EMBL" id="KAG8226933.1"/>
    </source>
</evidence>
<dbReference type="Proteomes" id="UP000792457">
    <property type="component" value="Unassembled WGS sequence"/>
</dbReference>
<dbReference type="Gene3D" id="3.30.420.10">
    <property type="entry name" value="Ribonuclease H-like superfamily/Ribonuclease H"/>
    <property type="match status" value="1"/>
</dbReference>
<sequence length="175" mass="19610">MERFQVVNSAADNLILAQVPTCYLSQHKGSDDICAAMKVDKCLEYSLFYEALYKTEELTFDEYARTILGNDALPPIRQQYNSSSHDDGVHSNGIDAGSAVAVVDGEKVPSNGMVLVTDGQLPLRQCLHPEVSSKCIELPSYYDSFFDLRKEFAAFYHHSAEEITSVRDMIDFLRV</sequence>
<protein>
    <submittedName>
        <fullName evidence="1">Uncharacterized protein</fullName>
    </submittedName>
</protein>
<comment type="caution">
    <text evidence="1">The sequence shown here is derived from an EMBL/GenBank/DDBJ whole genome shotgun (WGS) entry which is preliminary data.</text>
</comment>
<accession>A0A8K0K6L1</accession>